<dbReference type="EMBL" id="JACHFC010000001">
    <property type="protein sequence ID" value="MBB6207511.1"/>
    <property type="molecule type" value="Genomic_DNA"/>
</dbReference>
<name>A0A7X0DJ33_9SPIR</name>
<comment type="caution">
    <text evidence="2">The sequence shown here is derived from an EMBL/GenBank/DDBJ whole genome shotgun (WGS) entry which is preliminary data.</text>
</comment>
<feature type="domain" description="Biopterin-dependent aromatic amino acid hydroxylase family profile" evidence="1">
    <location>
        <begin position="1"/>
        <end position="44"/>
    </location>
</feature>
<keyword evidence="3" id="KW-1185">Reference proteome</keyword>
<dbReference type="GO" id="GO:0016714">
    <property type="term" value="F:oxidoreductase activity, acting on paired donors, with incorporation or reduction of molecular oxygen, reduced pteridine as one donor, and incorporation of one atom of oxygen"/>
    <property type="evidence" value="ECO:0007669"/>
    <property type="project" value="InterPro"/>
</dbReference>
<accession>A0A7X0DJ33</accession>
<protein>
    <recommendedName>
        <fullName evidence="1">Biopterin-dependent aromatic amino acid hydroxylase family profile domain-containing protein</fullName>
    </recommendedName>
</protein>
<dbReference type="InterPro" id="IPR019774">
    <property type="entry name" value="Aromatic-AA_hydroxylase_C"/>
</dbReference>
<reference evidence="2 3" key="1">
    <citation type="submission" date="2020-08" db="EMBL/GenBank/DDBJ databases">
        <title>Genomic Encyclopedia of Type Strains, Phase IV (KMG-IV): sequencing the most valuable type-strain genomes for metagenomic binning, comparative biology and taxonomic classification.</title>
        <authorList>
            <person name="Goeker M."/>
        </authorList>
    </citation>
    <scope>NUCLEOTIDE SEQUENCE [LARGE SCALE GENOMIC DNA]</scope>
    <source>
        <strain evidence="2 3">DSM 17992</strain>
    </source>
</reference>
<organism evidence="2 3">
    <name type="scientific">Borreliella lanei</name>
    <dbReference type="NCBI Taxonomy" id="373540"/>
    <lineage>
        <taxon>Bacteria</taxon>
        <taxon>Pseudomonadati</taxon>
        <taxon>Spirochaetota</taxon>
        <taxon>Spirochaetia</taxon>
        <taxon>Spirochaetales</taxon>
        <taxon>Borreliaceae</taxon>
        <taxon>Borreliella</taxon>
    </lineage>
</organism>
<evidence type="ECO:0000259" key="1">
    <source>
        <dbReference type="PROSITE" id="PS51410"/>
    </source>
</evidence>
<gene>
    <name evidence="2" type="ORF">HNQ06_000001</name>
</gene>
<dbReference type="PROSITE" id="PS51410">
    <property type="entry name" value="BH4_AAA_HYDROXYL_2"/>
    <property type="match status" value="1"/>
</dbReference>
<dbReference type="RefSeq" id="WP_281381997.1">
    <property type="nucleotide sequence ID" value="NZ_CP124054.1"/>
</dbReference>
<dbReference type="AlphaFoldDB" id="A0A7X0DJ33"/>
<dbReference type="Proteomes" id="UP000575983">
    <property type="component" value="Unassembled WGS sequence"/>
</dbReference>
<proteinExistence type="predicted"/>
<evidence type="ECO:0000313" key="3">
    <source>
        <dbReference type="Proteomes" id="UP000575983"/>
    </source>
</evidence>
<sequence length="44" mass="4895">MTFSFEYMGREIFIEGESRNIIYSSGILSSSKAMPNAMPFPLGS</sequence>
<evidence type="ECO:0000313" key="2">
    <source>
        <dbReference type="EMBL" id="MBB6207511.1"/>
    </source>
</evidence>